<comment type="caution">
    <text evidence="3">The sequence shown here is derived from an EMBL/GenBank/DDBJ whole genome shotgun (WGS) entry which is preliminary data.</text>
</comment>
<feature type="region of interest" description="Disordered" evidence="1">
    <location>
        <begin position="74"/>
        <end position="96"/>
    </location>
</feature>
<dbReference type="AlphaFoldDB" id="A0AAN6MYK2"/>
<accession>A0AAN6MYK2</accession>
<dbReference type="EMBL" id="MU853902">
    <property type="protein sequence ID" value="KAK3935911.1"/>
    <property type="molecule type" value="Genomic_DNA"/>
</dbReference>
<dbReference type="Proteomes" id="UP001303473">
    <property type="component" value="Unassembled WGS sequence"/>
</dbReference>
<evidence type="ECO:0000313" key="3">
    <source>
        <dbReference type="EMBL" id="KAK3935911.1"/>
    </source>
</evidence>
<keyword evidence="4" id="KW-1185">Reference proteome</keyword>
<keyword evidence="2" id="KW-1133">Transmembrane helix</keyword>
<keyword evidence="2" id="KW-0812">Transmembrane</keyword>
<evidence type="ECO:0000313" key="4">
    <source>
        <dbReference type="Proteomes" id="UP001303473"/>
    </source>
</evidence>
<feature type="transmembrane region" description="Helical" evidence="2">
    <location>
        <begin position="121"/>
        <end position="142"/>
    </location>
</feature>
<feature type="transmembrane region" description="Helical" evidence="2">
    <location>
        <begin position="25"/>
        <end position="45"/>
    </location>
</feature>
<evidence type="ECO:0000256" key="1">
    <source>
        <dbReference type="SAM" id="MobiDB-lite"/>
    </source>
</evidence>
<sequence length="206" mass="23087">MHHRSNQQPWRGLDPYVCEYALKPAFWVVGILSVTFWFVTVGYAIEEKKRAEQDAKTASATPTITTSGPVKLEAAAATDTSKKSWRELRYPNPPRSGQKKRFAPHFTLWISRYLTTRWRKAAALVVYLAILGVQLLEAYWVAATLARAMAKLVRVWLHQVGSGEWVATASMTWTIAVVSLLDAIVTFSGGLIVMLQVLCIVELCFS</sequence>
<keyword evidence="2" id="KW-0472">Membrane</keyword>
<feature type="transmembrane region" description="Helical" evidence="2">
    <location>
        <begin position="183"/>
        <end position="205"/>
    </location>
</feature>
<feature type="compositionally biased region" description="Basic and acidic residues" evidence="1">
    <location>
        <begin position="80"/>
        <end position="89"/>
    </location>
</feature>
<evidence type="ECO:0000256" key="2">
    <source>
        <dbReference type="SAM" id="Phobius"/>
    </source>
</evidence>
<proteinExistence type="predicted"/>
<name>A0AAN6MYK2_9PEZI</name>
<gene>
    <name evidence="3" type="ORF">QBC46DRAFT_396450</name>
</gene>
<organism evidence="3 4">
    <name type="scientific">Diplogelasinospora grovesii</name>
    <dbReference type="NCBI Taxonomy" id="303347"/>
    <lineage>
        <taxon>Eukaryota</taxon>
        <taxon>Fungi</taxon>
        <taxon>Dikarya</taxon>
        <taxon>Ascomycota</taxon>
        <taxon>Pezizomycotina</taxon>
        <taxon>Sordariomycetes</taxon>
        <taxon>Sordariomycetidae</taxon>
        <taxon>Sordariales</taxon>
        <taxon>Diplogelasinosporaceae</taxon>
        <taxon>Diplogelasinospora</taxon>
    </lineage>
</organism>
<protein>
    <submittedName>
        <fullName evidence="3">Uncharacterized protein</fullName>
    </submittedName>
</protein>
<reference evidence="4" key="1">
    <citation type="journal article" date="2023" name="Mol. Phylogenet. Evol.">
        <title>Genome-scale phylogeny and comparative genomics of the fungal order Sordariales.</title>
        <authorList>
            <person name="Hensen N."/>
            <person name="Bonometti L."/>
            <person name="Westerberg I."/>
            <person name="Brannstrom I.O."/>
            <person name="Guillou S."/>
            <person name="Cros-Aarteil S."/>
            <person name="Calhoun S."/>
            <person name="Haridas S."/>
            <person name="Kuo A."/>
            <person name="Mondo S."/>
            <person name="Pangilinan J."/>
            <person name="Riley R."/>
            <person name="LaButti K."/>
            <person name="Andreopoulos B."/>
            <person name="Lipzen A."/>
            <person name="Chen C."/>
            <person name="Yan M."/>
            <person name="Daum C."/>
            <person name="Ng V."/>
            <person name="Clum A."/>
            <person name="Steindorff A."/>
            <person name="Ohm R.A."/>
            <person name="Martin F."/>
            <person name="Silar P."/>
            <person name="Natvig D.O."/>
            <person name="Lalanne C."/>
            <person name="Gautier V."/>
            <person name="Ament-Velasquez S.L."/>
            <person name="Kruys A."/>
            <person name="Hutchinson M.I."/>
            <person name="Powell A.J."/>
            <person name="Barry K."/>
            <person name="Miller A.N."/>
            <person name="Grigoriev I.V."/>
            <person name="Debuchy R."/>
            <person name="Gladieux P."/>
            <person name="Hiltunen Thoren M."/>
            <person name="Johannesson H."/>
        </authorList>
    </citation>
    <scope>NUCLEOTIDE SEQUENCE [LARGE SCALE GENOMIC DNA]</scope>
    <source>
        <strain evidence="4">CBS 340.73</strain>
    </source>
</reference>